<evidence type="ECO:0000256" key="9">
    <source>
        <dbReference type="SAM" id="Phobius"/>
    </source>
</evidence>
<evidence type="ECO:0000256" key="1">
    <source>
        <dbReference type="ARBA" id="ARBA00004651"/>
    </source>
</evidence>
<feature type="transmembrane region" description="Helical" evidence="9">
    <location>
        <begin position="224"/>
        <end position="248"/>
    </location>
</feature>
<protein>
    <recommendedName>
        <fullName evidence="12">Branched-chain amino acid ABC transporter permease</fullName>
    </recommendedName>
</protein>
<dbReference type="InterPro" id="IPR001851">
    <property type="entry name" value="ABC_transp_permease"/>
</dbReference>
<evidence type="ECO:0000256" key="3">
    <source>
        <dbReference type="ARBA" id="ARBA00022475"/>
    </source>
</evidence>
<feature type="transmembrane region" description="Helical" evidence="9">
    <location>
        <begin position="260"/>
        <end position="276"/>
    </location>
</feature>
<keyword evidence="4 9" id="KW-0812">Transmembrane</keyword>
<evidence type="ECO:0000313" key="11">
    <source>
        <dbReference type="Proteomes" id="UP000178315"/>
    </source>
</evidence>
<dbReference type="GO" id="GO:0022857">
    <property type="term" value="F:transmembrane transporter activity"/>
    <property type="evidence" value="ECO:0007669"/>
    <property type="project" value="InterPro"/>
</dbReference>
<keyword evidence="2" id="KW-0813">Transport</keyword>
<evidence type="ECO:0008006" key="12">
    <source>
        <dbReference type="Google" id="ProtNLM"/>
    </source>
</evidence>
<name>A0A1G2A974_9BACT</name>
<comment type="subcellular location">
    <subcellularLocation>
        <location evidence="1">Cell membrane</location>
        <topology evidence="1">Multi-pass membrane protein</topology>
    </subcellularLocation>
</comment>
<reference evidence="10 11" key="1">
    <citation type="journal article" date="2016" name="Nat. Commun.">
        <title>Thousands of microbial genomes shed light on interconnected biogeochemical processes in an aquifer system.</title>
        <authorList>
            <person name="Anantharaman K."/>
            <person name="Brown C.T."/>
            <person name="Hug L.A."/>
            <person name="Sharon I."/>
            <person name="Castelle C.J."/>
            <person name="Probst A.J."/>
            <person name="Thomas B.C."/>
            <person name="Singh A."/>
            <person name="Wilkins M.J."/>
            <person name="Karaoz U."/>
            <person name="Brodie E.L."/>
            <person name="Williams K.H."/>
            <person name="Hubbard S.S."/>
            <person name="Banfield J.F."/>
        </authorList>
    </citation>
    <scope>NUCLEOTIDE SEQUENCE [LARGE SCALE GENOMIC DNA]</scope>
</reference>
<dbReference type="GO" id="GO:0005886">
    <property type="term" value="C:plasma membrane"/>
    <property type="evidence" value="ECO:0007669"/>
    <property type="project" value="UniProtKB-SubCell"/>
</dbReference>
<organism evidence="10 11">
    <name type="scientific">Candidatus Jacksonbacteria bacterium RIFCSPLOWO2_02_FULL_44_20</name>
    <dbReference type="NCBI Taxonomy" id="1798460"/>
    <lineage>
        <taxon>Bacteria</taxon>
        <taxon>Candidatus Jacksoniibacteriota</taxon>
    </lineage>
</organism>
<feature type="transmembrane region" description="Helical" evidence="9">
    <location>
        <begin position="135"/>
        <end position="158"/>
    </location>
</feature>
<dbReference type="CDD" id="cd06582">
    <property type="entry name" value="TM_PBP1_LivH_like"/>
    <property type="match status" value="1"/>
</dbReference>
<evidence type="ECO:0000313" key="10">
    <source>
        <dbReference type="EMBL" id="OGY73352.1"/>
    </source>
</evidence>
<keyword evidence="5" id="KW-0029">Amino-acid transport</keyword>
<comment type="caution">
    <text evidence="10">The sequence shown here is derived from an EMBL/GenBank/DDBJ whole genome shotgun (WGS) entry which is preliminary data.</text>
</comment>
<dbReference type="Pfam" id="PF02653">
    <property type="entry name" value="BPD_transp_2"/>
    <property type="match status" value="1"/>
</dbReference>
<evidence type="ECO:0000256" key="8">
    <source>
        <dbReference type="ARBA" id="ARBA00037998"/>
    </source>
</evidence>
<keyword evidence="6 9" id="KW-1133">Transmembrane helix</keyword>
<sequence>MLPQLIINSIIAGATYTLITLGFNLAYGTTKFLNAVHGSLAAVAGYIVFFLGRSFGLSIVPSAALGIFGASVLGVVIWRLVFRPLRHRGASPAVLFLSSLGVFTMIQAVLAILFTSQFQQLGNVGSPRYEFFGAVITKPQVIIILAGIFIFATLFILLNKTMFGKAVKAIADDEEVARIIGIQTDSVTTLVFAISSGIAGLAGILIGIDIGIQPTMGLWVFLEGAISAIVGGIGNIYGGVLGSFLLGFAENFGIWKISGAWKPAIAFGILIVFLTLRPKGIVRN</sequence>
<dbReference type="EMBL" id="MHJU01000013">
    <property type="protein sequence ID" value="OGY73352.1"/>
    <property type="molecule type" value="Genomic_DNA"/>
</dbReference>
<evidence type="ECO:0000256" key="6">
    <source>
        <dbReference type="ARBA" id="ARBA00022989"/>
    </source>
</evidence>
<evidence type="ECO:0000256" key="5">
    <source>
        <dbReference type="ARBA" id="ARBA00022970"/>
    </source>
</evidence>
<feature type="transmembrane region" description="Helical" evidence="9">
    <location>
        <begin position="6"/>
        <end position="25"/>
    </location>
</feature>
<dbReference type="Gene3D" id="1.10.3470.10">
    <property type="entry name" value="ABC transporter involved in vitamin B12 uptake, BtuC"/>
    <property type="match status" value="1"/>
</dbReference>
<keyword evidence="3" id="KW-1003">Cell membrane</keyword>
<dbReference type="GO" id="GO:0006865">
    <property type="term" value="P:amino acid transport"/>
    <property type="evidence" value="ECO:0007669"/>
    <property type="project" value="UniProtKB-KW"/>
</dbReference>
<proteinExistence type="inferred from homology"/>
<feature type="transmembrane region" description="Helical" evidence="9">
    <location>
        <begin position="187"/>
        <end position="212"/>
    </location>
</feature>
<comment type="similarity">
    <text evidence="8">Belongs to the binding-protein-dependent transport system permease family. LivHM subfamily.</text>
</comment>
<evidence type="ECO:0000256" key="4">
    <source>
        <dbReference type="ARBA" id="ARBA00022692"/>
    </source>
</evidence>
<evidence type="ECO:0000256" key="2">
    <source>
        <dbReference type="ARBA" id="ARBA00022448"/>
    </source>
</evidence>
<feature type="transmembrane region" description="Helical" evidence="9">
    <location>
        <begin position="32"/>
        <end position="52"/>
    </location>
</feature>
<dbReference type="AlphaFoldDB" id="A0A1G2A974"/>
<accession>A0A1G2A974</accession>
<dbReference type="PANTHER" id="PTHR11795">
    <property type="entry name" value="BRANCHED-CHAIN AMINO ACID TRANSPORT SYSTEM PERMEASE PROTEIN LIVH"/>
    <property type="match status" value="1"/>
</dbReference>
<evidence type="ECO:0000256" key="7">
    <source>
        <dbReference type="ARBA" id="ARBA00023136"/>
    </source>
</evidence>
<feature type="transmembrane region" description="Helical" evidence="9">
    <location>
        <begin position="58"/>
        <end position="81"/>
    </location>
</feature>
<dbReference type="Proteomes" id="UP000178315">
    <property type="component" value="Unassembled WGS sequence"/>
</dbReference>
<feature type="transmembrane region" description="Helical" evidence="9">
    <location>
        <begin position="93"/>
        <end position="115"/>
    </location>
</feature>
<dbReference type="InterPro" id="IPR052157">
    <property type="entry name" value="BCAA_transport_permease"/>
</dbReference>
<gene>
    <name evidence="10" type="ORF">A3H61_00285</name>
</gene>
<dbReference type="PANTHER" id="PTHR11795:SF445">
    <property type="entry name" value="AMINO ACID ABC TRANSPORTER PERMEASE PROTEIN"/>
    <property type="match status" value="1"/>
</dbReference>
<dbReference type="InterPro" id="IPR037294">
    <property type="entry name" value="ABC_BtuC-like"/>
</dbReference>
<keyword evidence="7 9" id="KW-0472">Membrane</keyword>